<accession>A0A6J6TSA8</accession>
<feature type="region of interest" description="Disordered" evidence="1">
    <location>
        <begin position="1"/>
        <end position="23"/>
    </location>
</feature>
<proteinExistence type="predicted"/>
<sequence>MQDWGNRVVDADHVPDLAPPHSGSVDHVLGENRPLLGLELPASPRALDPEDSVVSDDGCSAFPRGTGVGIHRPVGIEISLVRVEEAAGEPIGIDDRHEVDDLFDVEKSGTLVPHHLVPCNLGLEPAHALGSARELDATRELEPDVDATLLGNLRVHRDRVALECSHDGVVVDRVEPAGCMPTRSSGELGAFDEGDVGPALECEVVQDARPGNASTDHDHAK</sequence>
<evidence type="ECO:0000313" key="2">
    <source>
        <dbReference type="EMBL" id="CAB4750370.1"/>
    </source>
</evidence>
<evidence type="ECO:0000256" key="1">
    <source>
        <dbReference type="SAM" id="MobiDB-lite"/>
    </source>
</evidence>
<gene>
    <name evidence="2" type="ORF">UFOPK2810_00819</name>
</gene>
<reference evidence="2" key="1">
    <citation type="submission" date="2020-05" db="EMBL/GenBank/DDBJ databases">
        <authorList>
            <person name="Chiriac C."/>
            <person name="Salcher M."/>
            <person name="Ghai R."/>
            <person name="Kavagutti S V."/>
        </authorList>
    </citation>
    <scope>NUCLEOTIDE SEQUENCE</scope>
</reference>
<protein>
    <submittedName>
        <fullName evidence="2">Unannotated protein</fullName>
    </submittedName>
</protein>
<organism evidence="2">
    <name type="scientific">freshwater metagenome</name>
    <dbReference type="NCBI Taxonomy" id="449393"/>
    <lineage>
        <taxon>unclassified sequences</taxon>
        <taxon>metagenomes</taxon>
        <taxon>ecological metagenomes</taxon>
    </lineage>
</organism>
<name>A0A6J6TSA8_9ZZZZ</name>
<dbReference type="AlphaFoldDB" id="A0A6J6TSA8"/>
<dbReference type="EMBL" id="CAEZYZ010000123">
    <property type="protein sequence ID" value="CAB4750370.1"/>
    <property type="molecule type" value="Genomic_DNA"/>
</dbReference>